<evidence type="ECO:0000256" key="7">
    <source>
        <dbReference type="ARBA" id="ARBA00023136"/>
    </source>
</evidence>
<dbReference type="InterPro" id="IPR000060">
    <property type="entry name" value="BCCT_transptr"/>
</dbReference>
<sequence length="493" mass="53852">MKNKNTVYIVSVVISLVISLWGIFGSESFGKVAQSLMSWVTVNTGWLYLLSMLVFVIFALAIAFSKYGSIKLGSDDSKPEFKTISWFGMLFGAGMGIGLVFYGIAEPISHFVSPMAGIQPGSEEAARFAMRASFVHWGVHPWAGYSIVGLGLAYIQFRKGKPGLISSLFIPLIGEERASGGFGKLIDIFAVIATIAGVATSLGMGTMQINSGLNYLFKIPNNVTSWLIIIVIITVIYTWTAVSGIDKGINLISNLNLILAFSCMLIAVLVGPKVMMADTFVGTTGDYINQFFKDSLNINPFGDNAWMQGWRIFYWAWWIAWAPFVGTFIARISKGRTVREFIVGVTLAPAIGSLIWFSIFGSMGLNLRSVFGIEKLTQLSGQPETALFEVFSKYPFGIVLSIITIVLLCTFFITSANSATFVLSMFSQNGDLNPSKKKMLVWGILQALIAFALMISGGLKALQTASIAAAFPFIFIMLAICVSIIKAFREERK</sequence>
<evidence type="ECO:0000313" key="10">
    <source>
        <dbReference type="Proteomes" id="UP000440713"/>
    </source>
</evidence>
<evidence type="ECO:0000256" key="2">
    <source>
        <dbReference type="ARBA" id="ARBA00005658"/>
    </source>
</evidence>
<evidence type="ECO:0000313" key="9">
    <source>
        <dbReference type="EMBL" id="MST61768.1"/>
    </source>
</evidence>
<reference evidence="9 10" key="1">
    <citation type="submission" date="2019-08" db="EMBL/GenBank/DDBJ databases">
        <title>In-depth cultivation of the pig gut microbiome towards novel bacterial diversity and tailored functional studies.</title>
        <authorList>
            <person name="Wylensek D."/>
            <person name="Hitch T.C.A."/>
            <person name="Clavel T."/>
        </authorList>
    </citation>
    <scope>NUCLEOTIDE SEQUENCE [LARGE SCALE GENOMIC DNA]</scope>
    <source>
        <strain evidence="9 10">WCA-SAB-591-4A-A</strain>
    </source>
</reference>
<keyword evidence="10" id="KW-1185">Reference proteome</keyword>
<dbReference type="PANTHER" id="PTHR30047:SF7">
    <property type="entry name" value="HIGH-AFFINITY CHOLINE TRANSPORT PROTEIN"/>
    <property type="match status" value="1"/>
</dbReference>
<comment type="similarity">
    <text evidence="2">Belongs to the BCCT transporter (TC 2.A.15) family.</text>
</comment>
<comment type="subcellular location">
    <subcellularLocation>
        <location evidence="1">Cell membrane</location>
        <topology evidence="1">Multi-pass membrane protein</topology>
    </subcellularLocation>
</comment>
<feature type="transmembrane region" description="Helical" evidence="8">
    <location>
        <begin position="249"/>
        <end position="270"/>
    </location>
</feature>
<evidence type="ECO:0000256" key="4">
    <source>
        <dbReference type="ARBA" id="ARBA00022475"/>
    </source>
</evidence>
<feature type="transmembrane region" description="Helical" evidence="8">
    <location>
        <begin position="465"/>
        <end position="488"/>
    </location>
</feature>
<feature type="transmembrane region" description="Helical" evidence="8">
    <location>
        <begin position="341"/>
        <end position="359"/>
    </location>
</feature>
<feature type="transmembrane region" description="Helical" evidence="8">
    <location>
        <begin position="439"/>
        <end position="459"/>
    </location>
</feature>
<evidence type="ECO:0000256" key="3">
    <source>
        <dbReference type="ARBA" id="ARBA00022448"/>
    </source>
</evidence>
<accession>A0A6N7WYA1</accession>
<dbReference type="EMBL" id="VUNE01000001">
    <property type="protein sequence ID" value="MST61768.1"/>
    <property type="molecule type" value="Genomic_DNA"/>
</dbReference>
<evidence type="ECO:0000256" key="1">
    <source>
        <dbReference type="ARBA" id="ARBA00004651"/>
    </source>
</evidence>
<feature type="transmembrane region" description="Helical" evidence="8">
    <location>
        <begin position="394"/>
        <end position="427"/>
    </location>
</feature>
<feature type="transmembrane region" description="Helical" evidence="8">
    <location>
        <begin position="45"/>
        <end position="64"/>
    </location>
</feature>
<dbReference type="RefSeq" id="WP_154537151.1">
    <property type="nucleotide sequence ID" value="NZ_JAXFFP010000006.1"/>
</dbReference>
<feature type="transmembrane region" description="Helical" evidence="8">
    <location>
        <begin position="84"/>
        <end position="105"/>
    </location>
</feature>
<gene>
    <name evidence="9" type="ORF">FYJ71_02115</name>
</gene>
<keyword evidence="6 8" id="KW-1133">Transmembrane helix</keyword>
<dbReference type="PANTHER" id="PTHR30047">
    <property type="entry name" value="HIGH-AFFINITY CHOLINE TRANSPORT PROTEIN-RELATED"/>
    <property type="match status" value="1"/>
</dbReference>
<feature type="transmembrane region" description="Helical" evidence="8">
    <location>
        <begin position="139"/>
        <end position="157"/>
    </location>
</feature>
<keyword evidence="7 8" id="KW-0472">Membrane</keyword>
<dbReference type="GO" id="GO:0022857">
    <property type="term" value="F:transmembrane transporter activity"/>
    <property type="evidence" value="ECO:0007669"/>
    <property type="project" value="InterPro"/>
</dbReference>
<dbReference type="Proteomes" id="UP000440713">
    <property type="component" value="Unassembled WGS sequence"/>
</dbReference>
<keyword evidence="3" id="KW-0813">Transport</keyword>
<feature type="transmembrane region" description="Helical" evidence="8">
    <location>
        <begin position="312"/>
        <end position="329"/>
    </location>
</feature>
<evidence type="ECO:0000256" key="5">
    <source>
        <dbReference type="ARBA" id="ARBA00022692"/>
    </source>
</evidence>
<dbReference type="AlphaFoldDB" id="A0A6N7WYA1"/>
<protein>
    <submittedName>
        <fullName evidence="9">BCCT family transporter</fullName>
    </submittedName>
</protein>
<feature type="transmembrane region" description="Helical" evidence="8">
    <location>
        <begin position="185"/>
        <end position="203"/>
    </location>
</feature>
<dbReference type="GO" id="GO:0005886">
    <property type="term" value="C:plasma membrane"/>
    <property type="evidence" value="ECO:0007669"/>
    <property type="project" value="UniProtKB-SubCell"/>
</dbReference>
<dbReference type="Pfam" id="PF02028">
    <property type="entry name" value="BCCT"/>
    <property type="match status" value="1"/>
</dbReference>
<evidence type="ECO:0000256" key="8">
    <source>
        <dbReference type="SAM" id="Phobius"/>
    </source>
</evidence>
<organism evidence="9 10">
    <name type="scientific">Peptostreptococcus porci</name>
    <dbReference type="NCBI Taxonomy" id="2652282"/>
    <lineage>
        <taxon>Bacteria</taxon>
        <taxon>Bacillati</taxon>
        <taxon>Bacillota</taxon>
        <taxon>Clostridia</taxon>
        <taxon>Peptostreptococcales</taxon>
        <taxon>Peptostreptococcaceae</taxon>
        <taxon>Peptostreptococcus</taxon>
    </lineage>
</organism>
<feature type="transmembrane region" description="Helical" evidence="8">
    <location>
        <begin position="7"/>
        <end position="25"/>
    </location>
</feature>
<keyword evidence="4" id="KW-1003">Cell membrane</keyword>
<proteinExistence type="inferred from homology"/>
<comment type="caution">
    <text evidence="9">The sequence shown here is derived from an EMBL/GenBank/DDBJ whole genome shotgun (WGS) entry which is preliminary data.</text>
</comment>
<name>A0A6N7WYA1_9FIRM</name>
<dbReference type="NCBIfam" id="TIGR00842">
    <property type="entry name" value="bcct"/>
    <property type="match status" value="1"/>
</dbReference>
<feature type="transmembrane region" description="Helical" evidence="8">
    <location>
        <begin position="223"/>
        <end position="242"/>
    </location>
</feature>
<keyword evidence="5 8" id="KW-0812">Transmembrane</keyword>
<evidence type="ECO:0000256" key="6">
    <source>
        <dbReference type="ARBA" id="ARBA00022989"/>
    </source>
</evidence>